<dbReference type="InterPro" id="IPR050514">
    <property type="entry name" value="WAP_four-disulfide_core"/>
</dbReference>
<dbReference type="PROSITE" id="PS51390">
    <property type="entry name" value="WAP"/>
    <property type="match status" value="2"/>
</dbReference>
<feature type="domain" description="WAP" evidence="2">
    <location>
        <begin position="25"/>
        <end position="70"/>
    </location>
</feature>
<feature type="chain" id="PRO_5035418833" description="WAP domain-containing protein" evidence="1">
    <location>
        <begin position="21"/>
        <end position="125"/>
    </location>
</feature>
<dbReference type="SMART" id="SM00217">
    <property type="entry name" value="WAP"/>
    <property type="match status" value="2"/>
</dbReference>
<reference evidence="3" key="2">
    <citation type="submission" date="2017-10" db="EMBL/GenBank/DDBJ databases">
        <title>Ladona fulva Genome sequencing and assembly.</title>
        <authorList>
            <person name="Murali S."/>
            <person name="Richards S."/>
            <person name="Bandaranaike D."/>
            <person name="Bellair M."/>
            <person name="Blankenburg K."/>
            <person name="Chao H."/>
            <person name="Dinh H."/>
            <person name="Doddapaneni H."/>
            <person name="Dugan-Rocha S."/>
            <person name="Elkadiri S."/>
            <person name="Gnanaolivu R."/>
            <person name="Hernandez B."/>
            <person name="Skinner E."/>
            <person name="Javaid M."/>
            <person name="Lee S."/>
            <person name="Li M."/>
            <person name="Ming W."/>
            <person name="Munidasa M."/>
            <person name="Muniz J."/>
            <person name="Nguyen L."/>
            <person name="Hughes D."/>
            <person name="Osuji N."/>
            <person name="Pu L.-L."/>
            <person name="Puazo M."/>
            <person name="Qu C."/>
            <person name="Quiroz J."/>
            <person name="Raj R."/>
            <person name="Weissenberger G."/>
            <person name="Xin Y."/>
            <person name="Zou X."/>
            <person name="Han Y."/>
            <person name="Worley K."/>
            <person name="Muzny D."/>
            <person name="Gibbs R."/>
        </authorList>
    </citation>
    <scope>NUCLEOTIDE SEQUENCE</scope>
    <source>
        <strain evidence="3">Sampled in the wild</strain>
    </source>
</reference>
<dbReference type="Pfam" id="PF00095">
    <property type="entry name" value="WAP"/>
    <property type="match status" value="2"/>
</dbReference>
<dbReference type="Gene3D" id="4.10.75.10">
    <property type="entry name" value="Elafin-like"/>
    <property type="match status" value="2"/>
</dbReference>
<proteinExistence type="predicted"/>
<feature type="domain" description="WAP" evidence="2">
    <location>
        <begin position="77"/>
        <end position="124"/>
    </location>
</feature>
<dbReference type="Proteomes" id="UP000792457">
    <property type="component" value="Unassembled WGS sequence"/>
</dbReference>
<dbReference type="GO" id="GO:0004867">
    <property type="term" value="F:serine-type endopeptidase inhibitor activity"/>
    <property type="evidence" value="ECO:0007669"/>
    <property type="project" value="TreeGrafter"/>
</dbReference>
<organism evidence="3 4">
    <name type="scientific">Ladona fulva</name>
    <name type="common">Scarce chaser dragonfly</name>
    <name type="synonym">Libellula fulva</name>
    <dbReference type="NCBI Taxonomy" id="123851"/>
    <lineage>
        <taxon>Eukaryota</taxon>
        <taxon>Metazoa</taxon>
        <taxon>Ecdysozoa</taxon>
        <taxon>Arthropoda</taxon>
        <taxon>Hexapoda</taxon>
        <taxon>Insecta</taxon>
        <taxon>Pterygota</taxon>
        <taxon>Palaeoptera</taxon>
        <taxon>Odonata</taxon>
        <taxon>Epiprocta</taxon>
        <taxon>Anisoptera</taxon>
        <taxon>Libelluloidea</taxon>
        <taxon>Libellulidae</taxon>
        <taxon>Ladona</taxon>
    </lineage>
</organism>
<dbReference type="OrthoDB" id="6060011at2759"/>
<accession>A0A8K0JVQ4</accession>
<dbReference type="PRINTS" id="PR00003">
    <property type="entry name" value="4DISULPHCORE"/>
</dbReference>
<dbReference type="PANTHER" id="PTHR19441">
    <property type="entry name" value="WHEY ACDIC PROTEIN WAP"/>
    <property type="match status" value="1"/>
</dbReference>
<evidence type="ECO:0000313" key="3">
    <source>
        <dbReference type="EMBL" id="KAG8222747.1"/>
    </source>
</evidence>
<protein>
    <recommendedName>
        <fullName evidence="2">WAP domain-containing protein</fullName>
    </recommendedName>
</protein>
<keyword evidence="4" id="KW-1185">Reference proteome</keyword>
<name>A0A8K0JVQ4_LADFU</name>
<keyword evidence="1" id="KW-0732">Signal</keyword>
<dbReference type="EMBL" id="KZ308143">
    <property type="protein sequence ID" value="KAG8222747.1"/>
    <property type="molecule type" value="Genomic_DNA"/>
</dbReference>
<reference evidence="3" key="1">
    <citation type="submission" date="2013-04" db="EMBL/GenBank/DDBJ databases">
        <authorList>
            <person name="Qu J."/>
            <person name="Murali S.C."/>
            <person name="Bandaranaike D."/>
            <person name="Bellair M."/>
            <person name="Blankenburg K."/>
            <person name="Chao H."/>
            <person name="Dinh H."/>
            <person name="Doddapaneni H."/>
            <person name="Downs B."/>
            <person name="Dugan-Rocha S."/>
            <person name="Elkadiri S."/>
            <person name="Gnanaolivu R.D."/>
            <person name="Hernandez B."/>
            <person name="Javaid M."/>
            <person name="Jayaseelan J.C."/>
            <person name="Lee S."/>
            <person name="Li M."/>
            <person name="Ming W."/>
            <person name="Munidasa M."/>
            <person name="Muniz J."/>
            <person name="Nguyen L."/>
            <person name="Ongeri F."/>
            <person name="Osuji N."/>
            <person name="Pu L.-L."/>
            <person name="Puazo M."/>
            <person name="Qu C."/>
            <person name="Quiroz J."/>
            <person name="Raj R."/>
            <person name="Weissenberger G."/>
            <person name="Xin Y."/>
            <person name="Zou X."/>
            <person name="Han Y."/>
            <person name="Richards S."/>
            <person name="Worley K."/>
            <person name="Muzny D."/>
            <person name="Gibbs R."/>
        </authorList>
    </citation>
    <scope>NUCLEOTIDE SEQUENCE</scope>
    <source>
        <strain evidence="3">Sampled in the wild</strain>
    </source>
</reference>
<comment type="caution">
    <text evidence="3">The sequence shown here is derived from an EMBL/GenBank/DDBJ whole genome shotgun (WGS) entry which is preliminary data.</text>
</comment>
<sequence>MGKVGLCFCLILVLAALSNAQLPRVRVKPGACGPMALGICAQTCSSDFSCPGNNKCCRTECGGTVCSTPVSQINNPIMTKPGSCPAKPSGPWVCSHSCTSDADCRGKLKCCKNRCGALTCQKPEP</sequence>
<dbReference type="PANTHER" id="PTHR19441:SF95">
    <property type="entry name" value="PERLWAPIN ISOFORM X1"/>
    <property type="match status" value="1"/>
</dbReference>
<dbReference type="InterPro" id="IPR008197">
    <property type="entry name" value="WAP_dom"/>
</dbReference>
<dbReference type="GO" id="GO:0005615">
    <property type="term" value="C:extracellular space"/>
    <property type="evidence" value="ECO:0007669"/>
    <property type="project" value="TreeGrafter"/>
</dbReference>
<evidence type="ECO:0000259" key="2">
    <source>
        <dbReference type="PROSITE" id="PS51390"/>
    </source>
</evidence>
<evidence type="ECO:0000256" key="1">
    <source>
        <dbReference type="SAM" id="SignalP"/>
    </source>
</evidence>
<dbReference type="InterPro" id="IPR036645">
    <property type="entry name" value="Elafin-like_sf"/>
</dbReference>
<feature type="signal peptide" evidence="1">
    <location>
        <begin position="1"/>
        <end position="20"/>
    </location>
</feature>
<dbReference type="SUPFAM" id="SSF57256">
    <property type="entry name" value="Elafin-like"/>
    <property type="match status" value="2"/>
</dbReference>
<gene>
    <name evidence="3" type="ORF">J437_LFUL008145</name>
</gene>
<dbReference type="AlphaFoldDB" id="A0A8K0JVQ4"/>
<evidence type="ECO:0000313" key="4">
    <source>
        <dbReference type="Proteomes" id="UP000792457"/>
    </source>
</evidence>